<reference evidence="4 5" key="1">
    <citation type="submission" date="2019-09" db="EMBL/GenBank/DDBJ databases">
        <authorList>
            <person name="Ou C."/>
        </authorList>
    </citation>
    <scope>NUCLEOTIDE SEQUENCE [LARGE SCALE GENOMIC DNA]</scope>
    <source>
        <strain evidence="4">S2</strain>
        <tissue evidence="4">Leaf</tissue>
    </source>
</reference>
<feature type="repeat" description="PPR" evidence="3">
    <location>
        <begin position="115"/>
        <end position="149"/>
    </location>
</feature>
<dbReference type="GO" id="GO:0005739">
    <property type="term" value="C:mitochondrion"/>
    <property type="evidence" value="ECO:0007669"/>
    <property type="project" value="TreeGrafter"/>
</dbReference>
<accession>A0A5N5H8U7</accession>
<evidence type="ECO:0000313" key="5">
    <source>
        <dbReference type="Proteomes" id="UP000327157"/>
    </source>
</evidence>
<dbReference type="Pfam" id="PF01535">
    <property type="entry name" value="PPR"/>
    <property type="match status" value="1"/>
</dbReference>
<dbReference type="OrthoDB" id="185373at2759"/>
<dbReference type="InterPro" id="IPR002885">
    <property type="entry name" value="PPR_rpt"/>
</dbReference>
<sequence length="195" mass="21859">MTAQARGALDWFHGLIFHESQSDCGDCVDAKPIGEQGSLRCVFPTSFQRQPMPIAPSHDEEKRQLSTEEVNLLNSKFKEATEANKKMIDALCKVGKTDEAYKPMLMMEEKGCYPNVVTYTAMIDGFGKAGNVEKCLELFKQMSSKGCAPSFITYRVLINHCCSTGLLDEAHKLLDEMKQTHWPTHMAGYRKVIEG</sequence>
<dbReference type="AlphaFoldDB" id="A0A5N5H8U7"/>
<keyword evidence="2" id="KW-0677">Repeat</keyword>
<keyword evidence="5" id="KW-1185">Reference proteome</keyword>
<dbReference type="PANTHER" id="PTHR47934">
    <property type="entry name" value="PENTATRICOPEPTIDE REPEAT-CONTAINING PROTEIN PET309, MITOCHONDRIAL"/>
    <property type="match status" value="1"/>
</dbReference>
<reference evidence="4 5" key="3">
    <citation type="submission" date="2019-11" db="EMBL/GenBank/DDBJ databases">
        <title>A de novo genome assembly of a pear dwarfing rootstock.</title>
        <authorList>
            <person name="Wang F."/>
            <person name="Wang J."/>
            <person name="Li S."/>
            <person name="Zhang Y."/>
            <person name="Fang M."/>
            <person name="Ma L."/>
            <person name="Zhao Y."/>
            <person name="Jiang S."/>
        </authorList>
    </citation>
    <scope>NUCLEOTIDE SEQUENCE [LARGE SCALE GENOMIC DNA]</scope>
    <source>
        <strain evidence="4">S2</strain>
        <tissue evidence="4">Leaf</tissue>
    </source>
</reference>
<reference evidence="5" key="2">
    <citation type="submission" date="2019-10" db="EMBL/GenBank/DDBJ databases">
        <title>A de novo genome assembly of a pear dwarfing rootstock.</title>
        <authorList>
            <person name="Wang F."/>
            <person name="Wang J."/>
            <person name="Li S."/>
            <person name="Zhang Y."/>
            <person name="Fang M."/>
            <person name="Ma L."/>
            <person name="Zhao Y."/>
            <person name="Jiang S."/>
        </authorList>
    </citation>
    <scope>NUCLEOTIDE SEQUENCE [LARGE SCALE GENOMIC DNA]</scope>
</reference>
<dbReference type="EMBL" id="SMOL01000231">
    <property type="protein sequence ID" value="KAB2622973.1"/>
    <property type="molecule type" value="Genomic_DNA"/>
</dbReference>
<protein>
    <submittedName>
        <fullName evidence="4">Pentatricopeptide repeat-containing protein</fullName>
    </submittedName>
</protein>
<organism evidence="4 5">
    <name type="scientific">Pyrus ussuriensis x Pyrus communis</name>
    <dbReference type="NCBI Taxonomy" id="2448454"/>
    <lineage>
        <taxon>Eukaryota</taxon>
        <taxon>Viridiplantae</taxon>
        <taxon>Streptophyta</taxon>
        <taxon>Embryophyta</taxon>
        <taxon>Tracheophyta</taxon>
        <taxon>Spermatophyta</taxon>
        <taxon>Magnoliopsida</taxon>
        <taxon>eudicotyledons</taxon>
        <taxon>Gunneridae</taxon>
        <taxon>Pentapetalae</taxon>
        <taxon>rosids</taxon>
        <taxon>fabids</taxon>
        <taxon>Rosales</taxon>
        <taxon>Rosaceae</taxon>
        <taxon>Amygdaloideae</taxon>
        <taxon>Maleae</taxon>
        <taxon>Pyrus</taxon>
    </lineage>
</organism>
<feature type="repeat" description="PPR" evidence="3">
    <location>
        <begin position="80"/>
        <end position="114"/>
    </location>
</feature>
<dbReference type="Proteomes" id="UP000327157">
    <property type="component" value="Chromosome 4"/>
</dbReference>
<evidence type="ECO:0000256" key="1">
    <source>
        <dbReference type="ARBA" id="ARBA00007626"/>
    </source>
</evidence>
<gene>
    <name evidence="4" type="ORF">D8674_025155</name>
</gene>
<dbReference type="InterPro" id="IPR011990">
    <property type="entry name" value="TPR-like_helical_dom_sf"/>
</dbReference>
<dbReference type="Gene3D" id="1.25.40.10">
    <property type="entry name" value="Tetratricopeptide repeat domain"/>
    <property type="match status" value="1"/>
</dbReference>
<comment type="similarity">
    <text evidence="1">Belongs to the PPR family. P subfamily.</text>
</comment>
<dbReference type="Pfam" id="PF13041">
    <property type="entry name" value="PPR_2"/>
    <property type="match status" value="1"/>
</dbReference>
<dbReference type="GO" id="GO:0003729">
    <property type="term" value="F:mRNA binding"/>
    <property type="evidence" value="ECO:0007669"/>
    <property type="project" value="TreeGrafter"/>
</dbReference>
<dbReference type="PROSITE" id="PS51375">
    <property type="entry name" value="PPR"/>
    <property type="match status" value="3"/>
</dbReference>
<dbReference type="InterPro" id="IPR051114">
    <property type="entry name" value="Mito_RNA_Proc_CCM1"/>
</dbReference>
<evidence type="ECO:0000313" key="4">
    <source>
        <dbReference type="EMBL" id="KAB2622973.1"/>
    </source>
</evidence>
<comment type="caution">
    <text evidence="4">The sequence shown here is derived from an EMBL/GenBank/DDBJ whole genome shotgun (WGS) entry which is preliminary data.</text>
</comment>
<dbReference type="PANTHER" id="PTHR47934:SF28">
    <property type="entry name" value="OS04G0488500 PROTEIN"/>
    <property type="match status" value="1"/>
</dbReference>
<name>A0A5N5H8U7_9ROSA</name>
<feature type="repeat" description="PPR" evidence="3">
    <location>
        <begin position="150"/>
        <end position="184"/>
    </location>
</feature>
<proteinExistence type="inferred from homology"/>
<evidence type="ECO:0000256" key="2">
    <source>
        <dbReference type="ARBA" id="ARBA00022737"/>
    </source>
</evidence>
<evidence type="ECO:0000256" key="3">
    <source>
        <dbReference type="PROSITE-ProRule" id="PRU00708"/>
    </source>
</evidence>
<dbReference type="GO" id="GO:0007005">
    <property type="term" value="P:mitochondrion organization"/>
    <property type="evidence" value="ECO:0007669"/>
    <property type="project" value="TreeGrafter"/>
</dbReference>
<dbReference type="NCBIfam" id="TIGR00756">
    <property type="entry name" value="PPR"/>
    <property type="match status" value="3"/>
</dbReference>
<dbReference type="GO" id="GO:0006396">
    <property type="term" value="P:RNA processing"/>
    <property type="evidence" value="ECO:0007669"/>
    <property type="project" value="TreeGrafter"/>
</dbReference>